<name>A0A2Z7B353_9LAMI</name>
<feature type="region of interest" description="Disordered" evidence="1">
    <location>
        <begin position="1"/>
        <end position="20"/>
    </location>
</feature>
<dbReference type="AlphaFoldDB" id="A0A2Z7B353"/>
<dbReference type="GO" id="GO:0016301">
    <property type="term" value="F:kinase activity"/>
    <property type="evidence" value="ECO:0007669"/>
    <property type="project" value="UniProtKB-KW"/>
</dbReference>
<sequence>MHRFQEKPTQPHGPHTISHGQTLKFMAGNSYAQTSLQPYPNNLKGSLIQGWEQDFKVKSKSYPQLRNARMRTATSCFRSRKLQPPKWVRDERAFQEEFNATSNVKNGGRINGNRQIKSTVNSTRGFEINRERRSHKLHDTEKPLNEKSGLGFSYGKSSSEETCTQSDLACDKFKKMNFSKAIVMHDVCELVKYDDQFTGQL</sequence>
<dbReference type="Proteomes" id="UP000250235">
    <property type="component" value="Unassembled WGS sequence"/>
</dbReference>
<evidence type="ECO:0000313" key="3">
    <source>
        <dbReference type="Proteomes" id="UP000250235"/>
    </source>
</evidence>
<evidence type="ECO:0000256" key="1">
    <source>
        <dbReference type="SAM" id="MobiDB-lite"/>
    </source>
</evidence>
<keyword evidence="2" id="KW-0418">Kinase</keyword>
<organism evidence="2 3">
    <name type="scientific">Dorcoceras hygrometricum</name>
    <dbReference type="NCBI Taxonomy" id="472368"/>
    <lineage>
        <taxon>Eukaryota</taxon>
        <taxon>Viridiplantae</taxon>
        <taxon>Streptophyta</taxon>
        <taxon>Embryophyta</taxon>
        <taxon>Tracheophyta</taxon>
        <taxon>Spermatophyta</taxon>
        <taxon>Magnoliopsida</taxon>
        <taxon>eudicotyledons</taxon>
        <taxon>Gunneridae</taxon>
        <taxon>Pentapetalae</taxon>
        <taxon>asterids</taxon>
        <taxon>lamiids</taxon>
        <taxon>Lamiales</taxon>
        <taxon>Gesneriaceae</taxon>
        <taxon>Didymocarpoideae</taxon>
        <taxon>Trichosporeae</taxon>
        <taxon>Loxocarpinae</taxon>
        <taxon>Dorcoceras</taxon>
    </lineage>
</organism>
<protein>
    <submittedName>
        <fullName evidence="2">Putative leucine-rich repeat receptor-like protein kinase</fullName>
    </submittedName>
</protein>
<keyword evidence="2" id="KW-0808">Transferase</keyword>
<proteinExistence type="predicted"/>
<keyword evidence="3" id="KW-1185">Reference proteome</keyword>
<evidence type="ECO:0000313" key="2">
    <source>
        <dbReference type="EMBL" id="KZV28273.1"/>
    </source>
</evidence>
<dbReference type="EMBL" id="KV010157">
    <property type="protein sequence ID" value="KZV28273.1"/>
    <property type="molecule type" value="Genomic_DNA"/>
</dbReference>
<reference evidence="2 3" key="1">
    <citation type="journal article" date="2015" name="Proc. Natl. Acad. Sci. U.S.A.">
        <title>The resurrection genome of Boea hygrometrica: A blueprint for survival of dehydration.</title>
        <authorList>
            <person name="Xiao L."/>
            <person name="Yang G."/>
            <person name="Zhang L."/>
            <person name="Yang X."/>
            <person name="Zhao S."/>
            <person name="Ji Z."/>
            <person name="Zhou Q."/>
            <person name="Hu M."/>
            <person name="Wang Y."/>
            <person name="Chen M."/>
            <person name="Xu Y."/>
            <person name="Jin H."/>
            <person name="Xiao X."/>
            <person name="Hu G."/>
            <person name="Bao F."/>
            <person name="Hu Y."/>
            <person name="Wan P."/>
            <person name="Li L."/>
            <person name="Deng X."/>
            <person name="Kuang T."/>
            <person name="Xiang C."/>
            <person name="Zhu J.K."/>
            <person name="Oliver M.J."/>
            <person name="He Y."/>
        </authorList>
    </citation>
    <scope>NUCLEOTIDE SEQUENCE [LARGE SCALE GENOMIC DNA]</scope>
    <source>
        <strain evidence="3">cv. XS01</strain>
    </source>
</reference>
<keyword evidence="2" id="KW-0675">Receptor</keyword>
<gene>
    <name evidence="2" type="ORF">F511_26689</name>
</gene>
<accession>A0A2Z7B353</accession>